<evidence type="ECO:0000313" key="3">
    <source>
        <dbReference type="Proteomes" id="UP000008694"/>
    </source>
</evidence>
<protein>
    <submittedName>
        <fullName evidence="2">Predicted protein</fullName>
    </submittedName>
</protein>
<name>D7LKJ9_ARALL</name>
<proteinExistence type="predicted"/>
<gene>
    <name evidence="2" type="ORF">ARALYDRAFT_667282</name>
</gene>
<accession>D7LKJ9</accession>
<dbReference type="AlphaFoldDB" id="D7LKJ9"/>
<dbReference type="Gramene" id="Al_scaffold_0004_1">
    <property type="protein sequence ID" value="Al_scaffold_0004_1"/>
    <property type="gene ID" value="Al_scaffold_0004_1"/>
</dbReference>
<feature type="compositionally biased region" description="Polar residues" evidence="1">
    <location>
        <begin position="9"/>
        <end position="23"/>
    </location>
</feature>
<dbReference type="Proteomes" id="UP000008694">
    <property type="component" value="Unassembled WGS sequence"/>
</dbReference>
<dbReference type="EMBL" id="GL348716">
    <property type="protein sequence ID" value="EFH56607.1"/>
    <property type="molecule type" value="Genomic_DNA"/>
</dbReference>
<reference evidence="3" key="1">
    <citation type="journal article" date="2011" name="Nat. Genet.">
        <title>The Arabidopsis lyrata genome sequence and the basis of rapid genome size change.</title>
        <authorList>
            <person name="Hu T.T."/>
            <person name="Pattyn P."/>
            <person name="Bakker E.G."/>
            <person name="Cao J."/>
            <person name="Cheng J.-F."/>
            <person name="Clark R.M."/>
            <person name="Fahlgren N."/>
            <person name="Fawcett J.A."/>
            <person name="Grimwood J."/>
            <person name="Gundlach H."/>
            <person name="Haberer G."/>
            <person name="Hollister J.D."/>
            <person name="Ossowski S."/>
            <person name="Ottilar R.P."/>
            <person name="Salamov A.A."/>
            <person name="Schneeberger K."/>
            <person name="Spannagl M."/>
            <person name="Wang X."/>
            <person name="Yang L."/>
            <person name="Nasrallah M.E."/>
            <person name="Bergelson J."/>
            <person name="Carrington J.C."/>
            <person name="Gaut B.S."/>
            <person name="Schmutz J."/>
            <person name="Mayer K.F.X."/>
            <person name="Van de Peer Y."/>
            <person name="Grigoriev I.V."/>
            <person name="Nordborg M."/>
            <person name="Weigel D."/>
            <person name="Guo Y.-L."/>
        </authorList>
    </citation>
    <scope>NUCLEOTIDE SEQUENCE [LARGE SCALE GENOMIC DNA]</scope>
    <source>
        <strain evidence="3">cv. MN47</strain>
    </source>
</reference>
<evidence type="ECO:0000313" key="2">
    <source>
        <dbReference type="EMBL" id="EFH56607.1"/>
    </source>
</evidence>
<dbReference type="HOGENOM" id="CLU_1715723_0_0_1"/>
<feature type="region of interest" description="Disordered" evidence="1">
    <location>
        <begin position="1"/>
        <end position="23"/>
    </location>
</feature>
<evidence type="ECO:0000256" key="1">
    <source>
        <dbReference type="SAM" id="MobiDB-lite"/>
    </source>
</evidence>
<keyword evidence="3" id="KW-1185">Reference proteome</keyword>
<sequence>MGMIRRKQTLPSDQISSDSPFDRTTFSITRQIPRSHSITTQFSRSQTQTALSITGQILDHRHGSSRISRSQQHPADQISRSRLSVIPLNSAAACLRPVSHKLENELQGGHIYKVPCGTSRGTVGHAFLDQLSRESLFSRSTFAQTTLNWILVG</sequence>
<organism evidence="3">
    <name type="scientific">Arabidopsis lyrata subsp. lyrata</name>
    <name type="common">Lyre-leaved rock-cress</name>
    <dbReference type="NCBI Taxonomy" id="81972"/>
    <lineage>
        <taxon>Eukaryota</taxon>
        <taxon>Viridiplantae</taxon>
        <taxon>Streptophyta</taxon>
        <taxon>Embryophyta</taxon>
        <taxon>Tracheophyta</taxon>
        <taxon>Spermatophyta</taxon>
        <taxon>Magnoliopsida</taxon>
        <taxon>eudicotyledons</taxon>
        <taxon>Gunneridae</taxon>
        <taxon>Pentapetalae</taxon>
        <taxon>rosids</taxon>
        <taxon>malvids</taxon>
        <taxon>Brassicales</taxon>
        <taxon>Brassicaceae</taxon>
        <taxon>Camelineae</taxon>
        <taxon>Arabidopsis</taxon>
    </lineage>
</organism>